<feature type="signal peptide" evidence="6">
    <location>
        <begin position="1"/>
        <end position="26"/>
    </location>
</feature>
<evidence type="ECO:0000256" key="1">
    <source>
        <dbReference type="ARBA" id="ARBA00004561"/>
    </source>
</evidence>
<evidence type="ECO:0000256" key="4">
    <source>
        <dbReference type="ARBA" id="ARBA00023263"/>
    </source>
</evidence>
<dbReference type="RefSeq" id="WP_122329998.1">
    <property type="nucleotide sequence ID" value="NZ_JAQDYY010000001.1"/>
</dbReference>
<comment type="subcellular location">
    <subcellularLocation>
        <location evidence="1">Fimbrium</location>
    </subcellularLocation>
</comment>
<dbReference type="AlphaFoldDB" id="A0A396C7U6"/>
<sequence>MKIMMRSLISLYSMALVCILGLAACANDDDNVPVSSSEADVYLTLGLKIPGHQSPQTRLSANQEATIGSLTVLVFKETTGEDGFSEEKFAYIAPVSDYSSGEKVTVRLIQSTDAGEKYSIVLLANAGTPVSTPVVGEIKEVTLEKYKFTSEGAWSNAALLPMYGEPEKPALIINKDTKFGTVTLTRSVARVDVGLNITNTTNGLEEADGLKNELGEVYFMLSGAQVYNSLDQGYVPSLGIPADAEINEPVMYGIASSETMLARRIYLAEVNNTNEKTLTEKCCLVLGGYYGVGNTTKETYYRVDFVNTAGTELNIVRNYRYIVNVQKVSGPGFDNPDDAFKSGPMNIIINVAEWNEDNLTEVEFDGQNYFKSEAKTIIIPFGKGSSRTIAVKSNIPLIEWSFLNQAEWFENLNVDLSENNIVFTAKTEGPMESNVKLKVRNLTIVFTIKQPAGGYFTPEGVFIPNWNTPDGGSVSVTPENGGAAPGSGVGSNDWGENSEIKGDDIVL</sequence>
<evidence type="ECO:0000256" key="6">
    <source>
        <dbReference type="SAM" id="SignalP"/>
    </source>
</evidence>
<evidence type="ECO:0000256" key="5">
    <source>
        <dbReference type="SAM" id="MobiDB-lite"/>
    </source>
</evidence>
<name>A0A396C7U6_BACFG</name>
<gene>
    <name evidence="8" type="ORF">DW228_06005</name>
</gene>
<comment type="caution">
    <text evidence="8">The sequence shown here is derived from an EMBL/GenBank/DDBJ whole genome shotgun (WGS) entry which is preliminary data.</text>
</comment>
<reference evidence="8 9" key="1">
    <citation type="submission" date="2018-08" db="EMBL/GenBank/DDBJ databases">
        <title>A genome reference for cultivated species of the human gut microbiota.</title>
        <authorList>
            <person name="Zou Y."/>
            <person name="Xue W."/>
            <person name="Luo G."/>
        </authorList>
    </citation>
    <scope>NUCLEOTIDE SEQUENCE [LARGE SCALE GENOMIC DNA]</scope>
    <source>
        <strain evidence="8 9">AM18-6</strain>
    </source>
</reference>
<keyword evidence="3 6" id="KW-0732">Signal</keyword>
<keyword evidence="4" id="KW-0281">Fimbrium</keyword>
<evidence type="ECO:0000256" key="2">
    <source>
        <dbReference type="ARBA" id="ARBA00006011"/>
    </source>
</evidence>
<evidence type="ECO:0000313" key="9">
    <source>
        <dbReference type="Proteomes" id="UP000266644"/>
    </source>
</evidence>
<comment type="similarity">
    <text evidence="2">Belongs to the bacteroidetes fimbrillin superfamily. FimA/Mfa1 family.</text>
</comment>
<feature type="chain" id="PRO_5017411859" description="Major fimbrial subunit protein N-terminal domain-containing protein" evidence="6">
    <location>
        <begin position="27"/>
        <end position="507"/>
    </location>
</feature>
<dbReference type="Proteomes" id="UP000266644">
    <property type="component" value="Unassembled WGS sequence"/>
</dbReference>
<dbReference type="GO" id="GO:0009289">
    <property type="term" value="C:pilus"/>
    <property type="evidence" value="ECO:0007669"/>
    <property type="project" value="UniProtKB-SubCell"/>
</dbReference>
<proteinExistence type="inferred from homology"/>
<dbReference type="Pfam" id="PF06321">
    <property type="entry name" value="P_gingi_FimA"/>
    <property type="match status" value="1"/>
</dbReference>
<evidence type="ECO:0000313" key="8">
    <source>
        <dbReference type="EMBL" id="RHH14350.1"/>
    </source>
</evidence>
<protein>
    <recommendedName>
        <fullName evidence="7">Major fimbrial subunit protein N-terminal domain-containing protein</fullName>
    </recommendedName>
</protein>
<feature type="domain" description="Major fimbrial subunit protein N-terminal" evidence="7">
    <location>
        <begin position="50"/>
        <end position="191"/>
    </location>
</feature>
<feature type="region of interest" description="Disordered" evidence="5">
    <location>
        <begin position="472"/>
        <end position="495"/>
    </location>
</feature>
<dbReference type="PROSITE" id="PS51257">
    <property type="entry name" value="PROKAR_LIPOPROTEIN"/>
    <property type="match status" value="1"/>
</dbReference>
<evidence type="ECO:0000256" key="3">
    <source>
        <dbReference type="ARBA" id="ARBA00022729"/>
    </source>
</evidence>
<accession>A0A396C7U6</accession>
<evidence type="ECO:0000259" key="7">
    <source>
        <dbReference type="Pfam" id="PF06321"/>
    </source>
</evidence>
<dbReference type="Gene3D" id="2.60.40.3690">
    <property type="match status" value="1"/>
</dbReference>
<dbReference type="InterPro" id="IPR029141">
    <property type="entry name" value="FimA_N"/>
</dbReference>
<dbReference type="EMBL" id="QRJE01000008">
    <property type="protein sequence ID" value="RHH14350.1"/>
    <property type="molecule type" value="Genomic_DNA"/>
</dbReference>
<organism evidence="8 9">
    <name type="scientific">Bacteroides fragilis</name>
    <dbReference type="NCBI Taxonomy" id="817"/>
    <lineage>
        <taxon>Bacteria</taxon>
        <taxon>Pseudomonadati</taxon>
        <taxon>Bacteroidota</taxon>
        <taxon>Bacteroidia</taxon>
        <taxon>Bacteroidales</taxon>
        <taxon>Bacteroidaceae</taxon>
        <taxon>Bacteroides</taxon>
    </lineage>
</organism>